<gene>
    <name evidence="1" type="ORF">ACOLOM_LOCUS1788</name>
</gene>
<dbReference type="EMBL" id="CAJVPT010002120">
    <property type="protein sequence ID" value="CAG8475757.1"/>
    <property type="molecule type" value="Genomic_DNA"/>
</dbReference>
<name>A0ACA9KIJ4_9GLOM</name>
<reference evidence="1" key="1">
    <citation type="submission" date="2021-06" db="EMBL/GenBank/DDBJ databases">
        <authorList>
            <person name="Kallberg Y."/>
            <person name="Tangrot J."/>
            <person name="Rosling A."/>
        </authorList>
    </citation>
    <scope>NUCLEOTIDE SEQUENCE</scope>
    <source>
        <strain evidence="1">CL356</strain>
    </source>
</reference>
<evidence type="ECO:0000313" key="1">
    <source>
        <dbReference type="EMBL" id="CAG8475757.1"/>
    </source>
</evidence>
<proteinExistence type="predicted"/>
<comment type="caution">
    <text evidence="1">The sequence shown here is derived from an EMBL/GenBank/DDBJ whole genome shotgun (WGS) entry which is preliminary data.</text>
</comment>
<evidence type="ECO:0000313" key="2">
    <source>
        <dbReference type="Proteomes" id="UP000789525"/>
    </source>
</evidence>
<organism evidence="1 2">
    <name type="scientific">Acaulospora colombiana</name>
    <dbReference type="NCBI Taxonomy" id="27376"/>
    <lineage>
        <taxon>Eukaryota</taxon>
        <taxon>Fungi</taxon>
        <taxon>Fungi incertae sedis</taxon>
        <taxon>Mucoromycota</taxon>
        <taxon>Glomeromycotina</taxon>
        <taxon>Glomeromycetes</taxon>
        <taxon>Diversisporales</taxon>
        <taxon>Acaulosporaceae</taxon>
        <taxon>Acaulospora</taxon>
    </lineage>
</organism>
<accession>A0ACA9KIJ4</accession>
<keyword evidence="2" id="KW-1185">Reference proteome</keyword>
<protein>
    <submittedName>
        <fullName evidence="1">16582_t:CDS:1</fullName>
    </submittedName>
</protein>
<dbReference type="Proteomes" id="UP000789525">
    <property type="component" value="Unassembled WGS sequence"/>
</dbReference>
<sequence length="300" mass="33301">MWSLVWQVYGKSYPTEYHGIDKEELDLILGSNRIRNVGDVTYHRIQSADLNEDGNARDDSIEISDTHSIAEDNDLNVEAPTPLSRSVVDSSNPKRIPWRRILSRREVWAILIPQFCNSWGYYIMLNWLPTYYMDHFGIDITKLGYFAVLPYAIQGALGFIVGIIGDHMIYKMNFRVVIIRKSAQVIGSLSTASSLLMAVYLAKTPTQGIALITVGLGLNAFTVGGVSVSQLDIAPRYAGIIFGLGNMLATVPGILGVALTGWILDVTGRQWNVIWTAASVMYFIGTSVYVAWMGDKVVIE</sequence>